<evidence type="ECO:0000313" key="9">
    <source>
        <dbReference type="EMBL" id="GFB32818.1"/>
    </source>
</evidence>
<dbReference type="AlphaFoldDB" id="A0A699LA32"/>
<dbReference type="InterPro" id="IPR043502">
    <property type="entry name" value="DNA/RNA_pol_sf"/>
</dbReference>
<dbReference type="GO" id="GO:0006508">
    <property type="term" value="P:proteolysis"/>
    <property type="evidence" value="ECO:0007669"/>
    <property type="project" value="UniProtKB-KW"/>
</dbReference>
<organism evidence="9">
    <name type="scientific">Tanacetum cinerariifolium</name>
    <name type="common">Dalmatian daisy</name>
    <name type="synonym">Chrysanthemum cinerariifolium</name>
    <dbReference type="NCBI Taxonomy" id="118510"/>
    <lineage>
        <taxon>Eukaryota</taxon>
        <taxon>Viridiplantae</taxon>
        <taxon>Streptophyta</taxon>
        <taxon>Embryophyta</taxon>
        <taxon>Tracheophyta</taxon>
        <taxon>Spermatophyta</taxon>
        <taxon>Magnoliopsida</taxon>
        <taxon>eudicotyledons</taxon>
        <taxon>Gunneridae</taxon>
        <taxon>Pentapetalae</taxon>
        <taxon>asterids</taxon>
        <taxon>campanulids</taxon>
        <taxon>Asterales</taxon>
        <taxon>Asteraceae</taxon>
        <taxon>Asteroideae</taxon>
        <taxon>Anthemideae</taxon>
        <taxon>Anthemidinae</taxon>
        <taxon>Tanacetum</taxon>
    </lineage>
</organism>
<dbReference type="GO" id="GO:0004519">
    <property type="term" value="F:endonuclease activity"/>
    <property type="evidence" value="ECO:0007669"/>
    <property type="project" value="UniProtKB-KW"/>
</dbReference>
<dbReference type="InterPro" id="IPR053134">
    <property type="entry name" value="RNA-dir_DNA_polymerase"/>
</dbReference>
<evidence type="ECO:0000256" key="4">
    <source>
        <dbReference type="ARBA" id="ARBA00022722"/>
    </source>
</evidence>
<keyword evidence="1" id="KW-0645">Protease</keyword>
<reference evidence="9" key="1">
    <citation type="journal article" date="2019" name="Sci. Rep.">
        <title>Draft genome of Tanacetum cinerariifolium, the natural source of mosquito coil.</title>
        <authorList>
            <person name="Yamashiro T."/>
            <person name="Shiraishi A."/>
            <person name="Satake H."/>
            <person name="Nakayama K."/>
        </authorList>
    </citation>
    <scope>NUCLEOTIDE SEQUENCE</scope>
</reference>
<protein>
    <submittedName>
        <fullName evidence="9">Reverse transcriptase</fullName>
    </submittedName>
</protein>
<evidence type="ECO:0000256" key="1">
    <source>
        <dbReference type="ARBA" id="ARBA00022670"/>
    </source>
</evidence>
<keyword evidence="5" id="KW-0255">Endonuclease</keyword>
<dbReference type="GO" id="GO:0008233">
    <property type="term" value="F:peptidase activity"/>
    <property type="evidence" value="ECO:0007669"/>
    <property type="project" value="UniProtKB-KW"/>
</dbReference>
<sequence>MIVCDEKIVRIPFGDEILIVQGDRIDKGKKSTLSIISCMKTQKYMEKGCQVFLAQVTKKEVEVKSKEKRLKDVPINRYLLLRSDDLFDQLQGSNVYSKIDLRSRYHQLEVHDEDIPKTTFRIRYGHYEFQVMPFGLTNAPA</sequence>
<keyword evidence="4" id="KW-0540">Nuclease</keyword>
<dbReference type="Gene3D" id="3.10.10.10">
    <property type="entry name" value="HIV Type 1 Reverse Transcriptase, subunit A, domain 1"/>
    <property type="match status" value="1"/>
</dbReference>
<name>A0A699LA32_TANCI</name>
<feature type="non-terminal residue" evidence="9">
    <location>
        <position position="141"/>
    </location>
</feature>
<evidence type="ECO:0000259" key="8">
    <source>
        <dbReference type="Pfam" id="PF00078"/>
    </source>
</evidence>
<keyword evidence="3" id="KW-0548">Nucleotidyltransferase</keyword>
<comment type="caution">
    <text evidence="9">The sequence shown here is derived from an EMBL/GenBank/DDBJ whole genome shotgun (WGS) entry which is preliminary data.</text>
</comment>
<evidence type="ECO:0000256" key="5">
    <source>
        <dbReference type="ARBA" id="ARBA00022759"/>
    </source>
</evidence>
<dbReference type="FunFam" id="3.10.10.10:FF:000007">
    <property type="entry name" value="Retrovirus-related Pol polyprotein from transposon 17.6-like Protein"/>
    <property type="match status" value="1"/>
</dbReference>
<keyword evidence="6" id="KW-0378">Hydrolase</keyword>
<evidence type="ECO:0000256" key="2">
    <source>
        <dbReference type="ARBA" id="ARBA00022679"/>
    </source>
</evidence>
<accession>A0A699LA32</accession>
<dbReference type="CDD" id="cd01647">
    <property type="entry name" value="RT_LTR"/>
    <property type="match status" value="1"/>
</dbReference>
<keyword evidence="7 9" id="KW-0695">RNA-directed DNA polymerase</keyword>
<gene>
    <name evidence="9" type="ORF">Tci_704789</name>
</gene>
<dbReference type="GO" id="GO:0003964">
    <property type="term" value="F:RNA-directed DNA polymerase activity"/>
    <property type="evidence" value="ECO:0007669"/>
    <property type="project" value="UniProtKB-KW"/>
</dbReference>
<proteinExistence type="predicted"/>
<dbReference type="Pfam" id="PF00078">
    <property type="entry name" value="RVT_1"/>
    <property type="match status" value="1"/>
</dbReference>
<dbReference type="SUPFAM" id="SSF56672">
    <property type="entry name" value="DNA/RNA polymerases"/>
    <property type="match status" value="1"/>
</dbReference>
<dbReference type="InterPro" id="IPR043128">
    <property type="entry name" value="Rev_trsase/Diguanyl_cyclase"/>
</dbReference>
<evidence type="ECO:0000256" key="6">
    <source>
        <dbReference type="ARBA" id="ARBA00022801"/>
    </source>
</evidence>
<evidence type="ECO:0000256" key="7">
    <source>
        <dbReference type="ARBA" id="ARBA00022918"/>
    </source>
</evidence>
<keyword evidence="2" id="KW-0808">Transferase</keyword>
<evidence type="ECO:0000256" key="3">
    <source>
        <dbReference type="ARBA" id="ARBA00022695"/>
    </source>
</evidence>
<dbReference type="PANTHER" id="PTHR24559:SF427">
    <property type="entry name" value="RNA-DIRECTED DNA POLYMERASE"/>
    <property type="match status" value="1"/>
</dbReference>
<dbReference type="Gene3D" id="3.30.70.270">
    <property type="match status" value="1"/>
</dbReference>
<dbReference type="InterPro" id="IPR000477">
    <property type="entry name" value="RT_dom"/>
</dbReference>
<dbReference type="PANTHER" id="PTHR24559">
    <property type="entry name" value="TRANSPOSON TY3-I GAG-POL POLYPROTEIN"/>
    <property type="match status" value="1"/>
</dbReference>
<feature type="domain" description="Reverse transcriptase" evidence="8">
    <location>
        <begin position="67"/>
        <end position="141"/>
    </location>
</feature>
<dbReference type="EMBL" id="BKCJ010603080">
    <property type="protein sequence ID" value="GFB32818.1"/>
    <property type="molecule type" value="Genomic_DNA"/>
</dbReference>